<reference evidence="1 2" key="2">
    <citation type="journal article" date="2016" name="Genome Announc.">
        <title>Permanent Draft Genome Sequences for Two Variants of Frankia sp. Strain CpI1, the First Frankia Strain Isolated from Root Nodules of Comptonia peregrina.</title>
        <authorList>
            <person name="Oshone R."/>
            <person name="Hurst S.G.IV."/>
            <person name="Abebe-Akele F."/>
            <person name="Simpson S."/>
            <person name="Morris K."/>
            <person name="Thomas W.K."/>
            <person name="Tisa L.S."/>
        </authorList>
    </citation>
    <scope>NUCLEOTIDE SEQUENCE [LARGE SCALE GENOMIC DNA]</scope>
    <source>
        <strain evidence="2">CpI1-S</strain>
    </source>
</reference>
<accession>A0A0D8B7X7</accession>
<dbReference type="EMBL" id="JYFN01000062">
    <property type="protein sequence ID" value="KJE20383.1"/>
    <property type="molecule type" value="Genomic_DNA"/>
</dbReference>
<comment type="caution">
    <text evidence="1">The sequence shown here is derived from an EMBL/GenBank/DDBJ whole genome shotgun (WGS) entry which is preliminary data.</text>
</comment>
<keyword evidence="2" id="KW-1185">Reference proteome</keyword>
<reference evidence="2" key="1">
    <citation type="submission" date="2015-02" db="EMBL/GenBank/DDBJ databases">
        <title>Draft Genome of Frankia sp. CpI1-S.</title>
        <authorList>
            <person name="Oshone R.T."/>
            <person name="Ngom M."/>
            <person name="Ghodhbane-Gtari F."/>
            <person name="Gtari M."/>
            <person name="Morris K."/>
            <person name="Thomas K."/>
            <person name="Sen A."/>
            <person name="Tisa L.S."/>
        </authorList>
    </citation>
    <scope>NUCLEOTIDE SEQUENCE [LARGE SCALE GENOMIC DNA]</scope>
    <source>
        <strain evidence="2">CpI1-S</strain>
    </source>
</reference>
<organism evidence="1 2">
    <name type="scientific">Frankia torreyi</name>
    <dbReference type="NCBI Taxonomy" id="1856"/>
    <lineage>
        <taxon>Bacteria</taxon>
        <taxon>Bacillati</taxon>
        <taxon>Actinomycetota</taxon>
        <taxon>Actinomycetes</taxon>
        <taxon>Frankiales</taxon>
        <taxon>Frankiaceae</taxon>
        <taxon>Frankia</taxon>
    </lineage>
</organism>
<proteinExistence type="predicted"/>
<name>A0A0D8B7X7_9ACTN</name>
<sequence length="37" mass="3806">MGVVVALVRAGVRRLRCDLSRAHDVDSSAVTADVPGG</sequence>
<dbReference type="Proteomes" id="UP000032545">
    <property type="component" value="Unassembled WGS sequence"/>
</dbReference>
<dbReference type="PATRIC" id="fig|1502723.3.peg.5767"/>
<dbReference type="AlphaFoldDB" id="A0A0D8B7X7"/>
<gene>
    <name evidence="1" type="ORF">FF36_05358</name>
</gene>
<evidence type="ECO:0000313" key="1">
    <source>
        <dbReference type="EMBL" id="KJE20383.1"/>
    </source>
</evidence>
<evidence type="ECO:0000313" key="2">
    <source>
        <dbReference type="Proteomes" id="UP000032545"/>
    </source>
</evidence>
<protein>
    <submittedName>
        <fullName evidence="1">Uncharacterized protein</fullName>
    </submittedName>
</protein>